<dbReference type="Pfam" id="PF11843">
    <property type="entry name" value="DUF3363"/>
    <property type="match status" value="1"/>
</dbReference>
<sequence length="656" mass="73389">MQDDEFRPRLGKIGSRGSKAGKRYAGQVRAAINRAGGSAGQGGRFTGSRTGRGGAAAAILGSRDRHAAFRQRRVVVKARVVKLAGKGVDGARAHLRYLQRDGVTREGEPGALYGVDSDRVDGKAFLERAGGDRHQFRFIVAPEDGIEYDDLKPLTRRLMAQMERDLGTKLDWVAVDHFNTGNPHTHIIVRGKDDRGENLVIARDYISSGLRERAAELVSLDLGPRTDREIEQRLRHEMEQERFTGIDRRLLSMRDEDGHVLPASRDAFRQTLHQGRLRKLERMGLAEKVGPGRWRLDNELEATLRRIGERGDIIKTMHRELTGKGLLRSAGDYVVHDRPGQETPPVVGRVVARGLADEINDRHYLVVDGVDGRTHYFDIGKGEATEPTPDGCIVRVAPRNTEPRQVDRTIAGIAAAHDGRYSIDIHLKHDPSATERFAETHVRRLEAIRRATEGVERQPDGTWAIAPDHLDHVADYERQRARAEPVVVDKLSSLTLEQQVSFDGATWIDHELVSEGPEALRGSGFGREVREALSRRRQWLIAQDLARGEQDRIVYRANMISILRQRELNRVAGQLSDELGLAYSEAKPGRLVEGTLRRSVELASGKYAVIENSREFTLVPWRPVLDRHVGKEVSGLVRAERISWTIGRQRSGPSVS</sequence>
<dbReference type="NCBIfam" id="NF041267">
    <property type="entry name" value="relax_RlxS"/>
    <property type="match status" value="1"/>
</dbReference>
<dbReference type="EMBL" id="LPWA01000100">
    <property type="protein sequence ID" value="KUM26942.1"/>
    <property type="molecule type" value="Genomic_DNA"/>
</dbReference>
<dbReference type="Proteomes" id="UP000053176">
    <property type="component" value="Unassembled WGS sequence"/>
</dbReference>
<proteinExistence type="predicted"/>
<comment type="caution">
    <text evidence="2">The sequence shown here is derived from an EMBL/GenBank/DDBJ whole genome shotgun (WGS) entry which is preliminary data.</text>
</comment>
<gene>
    <name evidence="2" type="ORF">AU467_18350</name>
</gene>
<evidence type="ECO:0000313" key="3">
    <source>
        <dbReference type="Proteomes" id="UP000053176"/>
    </source>
</evidence>
<name>A0A101KU30_RHILI</name>
<evidence type="ECO:0000256" key="1">
    <source>
        <dbReference type="SAM" id="MobiDB-lite"/>
    </source>
</evidence>
<reference evidence="2 3" key="1">
    <citation type="submission" date="2015-12" db="EMBL/GenBank/DDBJ databases">
        <title>Draft genome sequence of Mesorhizobium sp. UFLA 01-765, a multitolerant efficient symbiont and plant-growth promoting strain isolated from Zn-mining soil using Leucaena leucocephala as a trap plant.</title>
        <authorList>
            <person name="Rangel W.M."/>
            <person name="Thijs S."/>
            <person name="Longatti S.M."/>
            <person name="Moreira F.M."/>
            <person name="Weyens N."/>
            <person name="Vangronsveld J."/>
            <person name="Van Hamme J.D."/>
            <person name="Bottos E.M."/>
            <person name="Rineau F."/>
        </authorList>
    </citation>
    <scope>NUCLEOTIDE SEQUENCE [LARGE SCALE GENOMIC DNA]</scope>
    <source>
        <strain evidence="2 3">UFLA 01-765</strain>
    </source>
</reference>
<organism evidence="2 3">
    <name type="scientific">Rhizobium loti</name>
    <name type="common">Mesorhizobium loti</name>
    <dbReference type="NCBI Taxonomy" id="381"/>
    <lineage>
        <taxon>Bacteria</taxon>
        <taxon>Pseudomonadati</taxon>
        <taxon>Pseudomonadota</taxon>
        <taxon>Alphaproteobacteria</taxon>
        <taxon>Hyphomicrobiales</taxon>
        <taxon>Phyllobacteriaceae</taxon>
        <taxon>Mesorhizobium</taxon>
    </lineage>
</organism>
<dbReference type="InterPro" id="IPR021795">
    <property type="entry name" value="DUF3363"/>
</dbReference>
<evidence type="ECO:0000313" key="2">
    <source>
        <dbReference type="EMBL" id="KUM26942.1"/>
    </source>
</evidence>
<protein>
    <submittedName>
        <fullName evidence="2">Conjugal transfer protein TraI</fullName>
    </submittedName>
</protein>
<dbReference type="OrthoDB" id="9809969at2"/>
<accession>A0A101KU30</accession>
<feature type="region of interest" description="Disordered" evidence="1">
    <location>
        <begin position="1"/>
        <end position="22"/>
    </location>
</feature>
<dbReference type="AlphaFoldDB" id="A0A101KU30"/>